<dbReference type="InterPro" id="IPR003593">
    <property type="entry name" value="AAA+_ATPase"/>
</dbReference>
<comment type="similarity">
    <text evidence="1">Belongs to the ABC transporter superfamily.</text>
</comment>
<evidence type="ECO:0000259" key="7">
    <source>
        <dbReference type="PROSITE" id="PS50893"/>
    </source>
</evidence>
<dbReference type="Pfam" id="PF00005">
    <property type="entry name" value="ABC_tran"/>
    <property type="match status" value="1"/>
</dbReference>
<keyword evidence="3" id="KW-0472">Membrane</keyword>
<dbReference type="SUPFAM" id="SSF52540">
    <property type="entry name" value="P-loop containing nucleoside triphosphate hydrolases"/>
    <property type="match status" value="1"/>
</dbReference>
<keyword evidence="5 8" id="KW-0067">ATP-binding</keyword>
<keyword evidence="2" id="KW-0813">Transport</keyword>
<evidence type="ECO:0000313" key="9">
    <source>
        <dbReference type="Proteomes" id="UP000502260"/>
    </source>
</evidence>
<evidence type="ECO:0000256" key="4">
    <source>
        <dbReference type="ARBA" id="ARBA00022741"/>
    </source>
</evidence>
<evidence type="ECO:0000256" key="3">
    <source>
        <dbReference type="ARBA" id="ARBA00022475"/>
    </source>
</evidence>
<dbReference type="GO" id="GO:0016887">
    <property type="term" value="F:ATP hydrolysis activity"/>
    <property type="evidence" value="ECO:0007669"/>
    <property type="project" value="InterPro"/>
</dbReference>
<reference evidence="9" key="1">
    <citation type="submission" date="2020-03" db="EMBL/GenBank/DDBJ databases">
        <title>Complete genome sequence of sulfur-oxidizing bacterium skT11.</title>
        <authorList>
            <person name="Kanda M."/>
            <person name="Kojima H."/>
            <person name="Fukui M."/>
        </authorList>
    </citation>
    <scope>NUCLEOTIDE SEQUENCE [LARGE SCALE GENOMIC DNA]</scope>
    <source>
        <strain evidence="9">skT11</strain>
    </source>
</reference>
<evidence type="ECO:0000256" key="1">
    <source>
        <dbReference type="ARBA" id="ARBA00005417"/>
    </source>
</evidence>
<dbReference type="GO" id="GO:0015658">
    <property type="term" value="F:branched-chain amino acid transmembrane transporter activity"/>
    <property type="evidence" value="ECO:0007669"/>
    <property type="project" value="TreeGrafter"/>
</dbReference>
<evidence type="ECO:0000256" key="2">
    <source>
        <dbReference type="ARBA" id="ARBA00022448"/>
    </source>
</evidence>
<keyword evidence="4" id="KW-0547">Nucleotide-binding</keyword>
<dbReference type="SMART" id="SM00382">
    <property type="entry name" value="AAA"/>
    <property type="match status" value="1"/>
</dbReference>
<dbReference type="KEGG" id="slac:SKTS_22350"/>
<dbReference type="PANTHER" id="PTHR43820:SF4">
    <property type="entry name" value="HIGH-AFFINITY BRANCHED-CHAIN AMINO ACID TRANSPORT ATP-BINDING PROTEIN LIVF"/>
    <property type="match status" value="1"/>
</dbReference>
<evidence type="ECO:0000313" key="8">
    <source>
        <dbReference type="EMBL" id="BCB27349.1"/>
    </source>
</evidence>
<dbReference type="GO" id="GO:0015807">
    <property type="term" value="P:L-amino acid transport"/>
    <property type="evidence" value="ECO:0007669"/>
    <property type="project" value="TreeGrafter"/>
</dbReference>
<dbReference type="EMBL" id="AP022853">
    <property type="protein sequence ID" value="BCB27349.1"/>
    <property type="molecule type" value="Genomic_DNA"/>
</dbReference>
<keyword evidence="9" id="KW-1185">Reference proteome</keyword>
<dbReference type="InterPro" id="IPR003439">
    <property type="entry name" value="ABC_transporter-like_ATP-bd"/>
</dbReference>
<dbReference type="AlphaFoldDB" id="A0A6F8VF53"/>
<name>A0A6F8VF53_9PROT</name>
<evidence type="ECO:0000256" key="6">
    <source>
        <dbReference type="ARBA" id="ARBA00022970"/>
    </source>
</evidence>
<evidence type="ECO:0000256" key="5">
    <source>
        <dbReference type="ARBA" id="ARBA00022840"/>
    </source>
</evidence>
<dbReference type="Gene3D" id="3.40.50.300">
    <property type="entry name" value="P-loop containing nucleotide triphosphate hydrolases"/>
    <property type="match status" value="1"/>
</dbReference>
<dbReference type="RefSeq" id="WP_173064802.1">
    <property type="nucleotide sequence ID" value="NZ_AP022853.1"/>
</dbReference>
<protein>
    <submittedName>
        <fullName evidence="8">ABC transporter ATP-binding protein</fullName>
    </submittedName>
</protein>
<dbReference type="InterPro" id="IPR052156">
    <property type="entry name" value="BCAA_Transport_ATP-bd_LivF"/>
</dbReference>
<dbReference type="PANTHER" id="PTHR43820">
    <property type="entry name" value="HIGH-AFFINITY BRANCHED-CHAIN AMINO ACID TRANSPORT ATP-BINDING PROTEIN LIVF"/>
    <property type="match status" value="1"/>
</dbReference>
<dbReference type="InterPro" id="IPR017871">
    <property type="entry name" value="ABC_transporter-like_CS"/>
</dbReference>
<dbReference type="PROSITE" id="PS50893">
    <property type="entry name" value="ABC_TRANSPORTER_2"/>
    <property type="match status" value="1"/>
</dbReference>
<feature type="domain" description="ABC transporter" evidence="7">
    <location>
        <begin position="7"/>
        <end position="234"/>
    </location>
</feature>
<proteinExistence type="inferred from homology"/>
<gene>
    <name evidence="8" type="ORF">SKTS_22350</name>
</gene>
<dbReference type="GO" id="GO:0005524">
    <property type="term" value="F:ATP binding"/>
    <property type="evidence" value="ECO:0007669"/>
    <property type="project" value="UniProtKB-KW"/>
</dbReference>
<accession>A0A6F8VF53</accession>
<keyword evidence="6" id="KW-0029">Amino-acid transport</keyword>
<dbReference type="InterPro" id="IPR027417">
    <property type="entry name" value="P-loop_NTPase"/>
</dbReference>
<dbReference type="Proteomes" id="UP000502260">
    <property type="component" value="Chromosome"/>
</dbReference>
<sequence length="240" mass="25985">MNDTPLLALRHVSLRLDGRPVLRDVGLTLFPNEIHVLLGANGSGKSSLAYLVMGCGGYRPENGELLFGGLSIAELPIHERARLGISLAWQEPARFEGLTVMEYLSLGSPRRSAAECLDRVGLPHLEYLARMVDKTLSGGERKRIELAALLALGPKLVILDEPTAGVDMLSLGEIISVVESFRETGSTVLLITHQEELAAHADRASQLCGGRIVFSGPPEEVVAHYKARLCRRCDGETCHG</sequence>
<organism evidence="8 9">
    <name type="scientific">Sulfurimicrobium lacus</name>
    <dbReference type="NCBI Taxonomy" id="2715678"/>
    <lineage>
        <taxon>Bacteria</taxon>
        <taxon>Pseudomonadati</taxon>
        <taxon>Pseudomonadota</taxon>
        <taxon>Betaproteobacteria</taxon>
        <taxon>Nitrosomonadales</taxon>
        <taxon>Sulfuricellaceae</taxon>
        <taxon>Sulfurimicrobium</taxon>
    </lineage>
</organism>
<keyword evidence="3" id="KW-1003">Cell membrane</keyword>
<dbReference type="PROSITE" id="PS00211">
    <property type="entry name" value="ABC_TRANSPORTER_1"/>
    <property type="match status" value="1"/>
</dbReference>